<name>A0ABX7FHN4_9RHOB</name>
<feature type="compositionally biased region" description="Basic and acidic residues" evidence="1">
    <location>
        <begin position="57"/>
        <end position="66"/>
    </location>
</feature>
<protein>
    <submittedName>
        <fullName evidence="2">Uncharacterized protein</fullName>
    </submittedName>
</protein>
<dbReference type="RefSeq" id="WP_023849256.1">
    <property type="nucleotide sequence ID" value="NZ_CP047170.1"/>
</dbReference>
<evidence type="ECO:0000313" key="2">
    <source>
        <dbReference type="EMBL" id="QRF69144.1"/>
    </source>
</evidence>
<geneLocation type="plasmid" evidence="2 3">
    <name>p-SCP4</name>
</geneLocation>
<keyword evidence="3" id="KW-1185">Reference proteome</keyword>
<organism evidence="2 3">
    <name type="scientific">Ponticoccus alexandrii</name>
    <dbReference type="NCBI Taxonomy" id="1943633"/>
    <lineage>
        <taxon>Bacteria</taxon>
        <taxon>Pseudomonadati</taxon>
        <taxon>Pseudomonadota</taxon>
        <taxon>Alphaproteobacteria</taxon>
        <taxon>Rhodobacterales</taxon>
        <taxon>Roseobacteraceae</taxon>
        <taxon>Ponticoccus</taxon>
    </lineage>
</organism>
<accession>A0ABX7FHN4</accession>
<evidence type="ECO:0000313" key="3">
    <source>
        <dbReference type="Proteomes" id="UP000596387"/>
    </source>
</evidence>
<dbReference type="Proteomes" id="UP000596387">
    <property type="component" value="Plasmid p-SCP4"/>
</dbReference>
<reference evidence="2 3" key="1">
    <citation type="submission" date="2019-12" db="EMBL/GenBank/DDBJ databases">
        <title>Complete Genome Sequence of a Quorum-Sensing Bacterium,Rhodobacteraceae bacterium C31, Isolated from a marine microalgae symbiotic bacteria.</title>
        <authorList>
            <person name="Zhang Y."/>
        </authorList>
    </citation>
    <scope>NUCLEOTIDE SEQUENCE [LARGE SCALE GENOMIC DNA]</scope>
    <source>
        <strain evidence="2 3">C31</strain>
        <plasmid evidence="2 3">p-SCP4</plasmid>
    </source>
</reference>
<proteinExistence type="predicted"/>
<keyword evidence="2" id="KW-0614">Plasmid</keyword>
<feature type="region of interest" description="Disordered" evidence="1">
    <location>
        <begin position="46"/>
        <end position="66"/>
    </location>
</feature>
<evidence type="ECO:0000256" key="1">
    <source>
        <dbReference type="SAM" id="MobiDB-lite"/>
    </source>
</evidence>
<dbReference type="EMBL" id="CP047170">
    <property type="protein sequence ID" value="QRF69144.1"/>
    <property type="molecule type" value="Genomic_DNA"/>
</dbReference>
<sequence length="97" mass="10817">MTAPQRDIQSILEDRIALIQAIAKANSEILRLNQIASGLMFLDQKNEDNGADQDQPSPERDANETAIDRCNAHIETLEEQLAALDLELKTATERQSE</sequence>
<gene>
    <name evidence="2" type="ORF">GQA70_22625</name>
</gene>